<comment type="caution">
    <text evidence="3">The sequence shown here is derived from an EMBL/GenBank/DDBJ whole genome shotgun (WGS) entry which is preliminary data.</text>
</comment>
<dbReference type="EMBL" id="BROH01000003">
    <property type="protein sequence ID" value="GKY87765.1"/>
    <property type="molecule type" value="Genomic_DNA"/>
</dbReference>
<gene>
    <name evidence="3" type="ORF">STA1M1_16340</name>
</gene>
<evidence type="ECO:0000313" key="3">
    <source>
        <dbReference type="EMBL" id="GKY87765.1"/>
    </source>
</evidence>
<keyword evidence="4" id="KW-1185">Reference proteome</keyword>
<reference evidence="3" key="1">
    <citation type="journal article" date="2023" name="Int. J. Syst. Evol. Microbiol.">
        <title>Sinisalibacter aestuarii sp. nov., isolated from estuarine sediment of the Arakawa River.</title>
        <authorList>
            <person name="Arafat S.T."/>
            <person name="Hirano S."/>
            <person name="Sato A."/>
            <person name="Takeuchi K."/>
            <person name="Yasuda T."/>
            <person name="Terahara T."/>
            <person name="Hamada M."/>
            <person name="Kobayashi T."/>
        </authorList>
    </citation>
    <scope>NUCLEOTIDE SEQUENCE</scope>
    <source>
        <strain evidence="3">B-399</strain>
    </source>
</reference>
<protein>
    <submittedName>
        <fullName evidence="3">DDE transposase</fullName>
    </submittedName>
</protein>
<dbReference type="Pfam" id="PF01609">
    <property type="entry name" value="DDE_Tnp_1"/>
    <property type="match status" value="1"/>
</dbReference>
<keyword evidence="1" id="KW-0472">Membrane</keyword>
<dbReference type="Proteomes" id="UP001144205">
    <property type="component" value="Unassembled WGS sequence"/>
</dbReference>
<dbReference type="InterPro" id="IPR002559">
    <property type="entry name" value="Transposase_11"/>
</dbReference>
<evidence type="ECO:0000259" key="2">
    <source>
        <dbReference type="Pfam" id="PF01609"/>
    </source>
</evidence>
<proteinExistence type="predicted"/>
<feature type="domain" description="Transposase IS4-like" evidence="2">
    <location>
        <begin position="2"/>
        <end position="119"/>
    </location>
</feature>
<evidence type="ECO:0000313" key="4">
    <source>
        <dbReference type="Proteomes" id="UP001144205"/>
    </source>
</evidence>
<dbReference type="PANTHER" id="PTHR30007:SF1">
    <property type="entry name" value="BLR1914 PROTEIN"/>
    <property type="match status" value="1"/>
</dbReference>
<sequence length="123" mass="14237">MLTDAAGRPLRFVLTGGERNDFAAAPALLADAPNANWLLADRGYDAMWIRNLLKERGITPCIPYRKLHNTPGKYDPERDRDRHRIENSFARLKDWRRLATRYDRNPVTFLNVAILAAIVMFWL</sequence>
<keyword evidence="1" id="KW-1133">Transmembrane helix</keyword>
<feature type="transmembrane region" description="Helical" evidence="1">
    <location>
        <begin position="106"/>
        <end position="122"/>
    </location>
</feature>
<organism evidence="3 4">
    <name type="scientific">Sinisalibacter aestuarii</name>
    <dbReference type="NCBI Taxonomy" id="2949426"/>
    <lineage>
        <taxon>Bacteria</taxon>
        <taxon>Pseudomonadati</taxon>
        <taxon>Pseudomonadota</taxon>
        <taxon>Alphaproteobacteria</taxon>
        <taxon>Rhodobacterales</taxon>
        <taxon>Roseobacteraceae</taxon>
        <taxon>Sinisalibacter</taxon>
    </lineage>
</organism>
<evidence type="ECO:0000256" key="1">
    <source>
        <dbReference type="SAM" id="Phobius"/>
    </source>
</evidence>
<accession>A0ABQ5LRZ1</accession>
<name>A0ABQ5LRZ1_9RHOB</name>
<keyword evidence="1" id="KW-0812">Transmembrane</keyword>
<dbReference type="NCBIfam" id="NF033580">
    <property type="entry name" value="transpos_IS5_3"/>
    <property type="match status" value="1"/>
</dbReference>
<dbReference type="PANTHER" id="PTHR30007">
    <property type="entry name" value="PHP DOMAIN PROTEIN"/>
    <property type="match status" value="1"/>
</dbReference>